<evidence type="ECO:0000313" key="3">
    <source>
        <dbReference type="Proteomes" id="UP000050794"/>
    </source>
</evidence>
<feature type="domain" description="Phosphoenolpyruvate carboxykinase GTP-utilising N-terminal" evidence="1">
    <location>
        <begin position="47"/>
        <end position="100"/>
    </location>
</feature>
<dbReference type="SUPFAM" id="SSF68923">
    <property type="entry name" value="PEP carboxykinase N-terminal domain"/>
    <property type="match status" value="1"/>
</dbReference>
<dbReference type="GO" id="GO:0006107">
    <property type="term" value="P:oxaloacetate metabolic process"/>
    <property type="evidence" value="ECO:0007669"/>
    <property type="project" value="TreeGrafter"/>
</dbReference>
<reference evidence="2 3" key="2">
    <citation type="submission" date="2018-11" db="EMBL/GenBank/DDBJ databases">
        <authorList>
            <consortium name="Pathogen Informatics"/>
        </authorList>
    </citation>
    <scope>NUCLEOTIDE SEQUENCE [LARGE SCALE GENOMIC DNA]</scope>
</reference>
<name>A0A183UVE7_TOXCA</name>
<dbReference type="EMBL" id="UYWY01021276">
    <property type="protein sequence ID" value="VDM43788.1"/>
    <property type="molecule type" value="Genomic_DNA"/>
</dbReference>
<dbReference type="GO" id="GO:0006094">
    <property type="term" value="P:gluconeogenesis"/>
    <property type="evidence" value="ECO:0007669"/>
    <property type="project" value="InterPro"/>
</dbReference>
<dbReference type="GO" id="GO:0005829">
    <property type="term" value="C:cytosol"/>
    <property type="evidence" value="ECO:0007669"/>
    <property type="project" value="TreeGrafter"/>
</dbReference>
<dbReference type="Proteomes" id="UP000050794">
    <property type="component" value="Unassembled WGS sequence"/>
</dbReference>
<dbReference type="PANTHER" id="PTHR11561:SF0">
    <property type="entry name" value="PHOSPHOENOLPYRUVATE CARBOXYKINASE [GTP]-RELATED"/>
    <property type="match status" value="1"/>
</dbReference>
<dbReference type="PANTHER" id="PTHR11561">
    <property type="entry name" value="PHOSPHOENOLPYRUVATE CARBOXYKINASE"/>
    <property type="match status" value="1"/>
</dbReference>
<dbReference type="Gene3D" id="3.40.449.10">
    <property type="entry name" value="Phosphoenolpyruvate Carboxykinase, domain 1"/>
    <property type="match status" value="1"/>
</dbReference>
<dbReference type="GO" id="GO:0005525">
    <property type="term" value="F:GTP binding"/>
    <property type="evidence" value="ECO:0007669"/>
    <property type="project" value="InterPro"/>
</dbReference>
<protein>
    <submittedName>
        <fullName evidence="4">PEPCK_N domain-containing protein</fullName>
    </submittedName>
</protein>
<organism evidence="3 4">
    <name type="scientific">Toxocara canis</name>
    <name type="common">Canine roundworm</name>
    <dbReference type="NCBI Taxonomy" id="6265"/>
    <lineage>
        <taxon>Eukaryota</taxon>
        <taxon>Metazoa</taxon>
        <taxon>Ecdysozoa</taxon>
        <taxon>Nematoda</taxon>
        <taxon>Chromadorea</taxon>
        <taxon>Rhabditida</taxon>
        <taxon>Spirurina</taxon>
        <taxon>Ascaridomorpha</taxon>
        <taxon>Ascaridoidea</taxon>
        <taxon>Toxocaridae</taxon>
        <taxon>Toxocara</taxon>
    </lineage>
</organism>
<dbReference type="GO" id="GO:0033993">
    <property type="term" value="P:response to lipid"/>
    <property type="evidence" value="ECO:0007669"/>
    <property type="project" value="TreeGrafter"/>
</dbReference>
<dbReference type="InterPro" id="IPR008210">
    <property type="entry name" value="PEP_carboxykinase_N"/>
</dbReference>
<dbReference type="WBParaSite" id="TCNE_0001246701-mRNA-1">
    <property type="protein sequence ID" value="TCNE_0001246701-mRNA-1"/>
    <property type="gene ID" value="TCNE_0001246701"/>
</dbReference>
<dbReference type="GO" id="GO:0019543">
    <property type="term" value="P:propionate catabolic process"/>
    <property type="evidence" value="ECO:0007669"/>
    <property type="project" value="TreeGrafter"/>
</dbReference>
<proteinExistence type="predicted"/>
<evidence type="ECO:0000313" key="4">
    <source>
        <dbReference type="WBParaSite" id="TCNE_0001246701-mRNA-1"/>
    </source>
</evidence>
<reference evidence="4" key="1">
    <citation type="submission" date="2016-06" db="UniProtKB">
        <authorList>
            <consortium name="WormBaseParasite"/>
        </authorList>
    </citation>
    <scope>IDENTIFICATION</scope>
</reference>
<dbReference type="GO" id="GO:0004613">
    <property type="term" value="F:phosphoenolpyruvate carboxykinase (GTP) activity"/>
    <property type="evidence" value="ECO:0007669"/>
    <property type="project" value="TreeGrafter"/>
</dbReference>
<dbReference type="GO" id="GO:0046327">
    <property type="term" value="P:glycerol biosynthetic process from pyruvate"/>
    <property type="evidence" value="ECO:0007669"/>
    <property type="project" value="TreeGrafter"/>
</dbReference>
<evidence type="ECO:0000259" key="1">
    <source>
        <dbReference type="Pfam" id="PF17297"/>
    </source>
</evidence>
<dbReference type="Pfam" id="PF17297">
    <property type="entry name" value="PEPCK_N"/>
    <property type="match status" value="1"/>
</dbReference>
<gene>
    <name evidence="2" type="ORF">TCNE_LOCUS12467</name>
</gene>
<sequence>MICGWRLDESAMLLGTPHWRLLWKGHCWRDFNIQGGLTSMPPKVQRFVVEKALLMKPKDIYIVDGSIEQIQEIKKRLIDDKMMFPLKAYENNWIVRTDPKVFFEFDVVVVVVLKVQIIT</sequence>
<dbReference type="GO" id="GO:0071333">
    <property type="term" value="P:cellular response to glucose stimulus"/>
    <property type="evidence" value="ECO:0007669"/>
    <property type="project" value="TreeGrafter"/>
</dbReference>
<keyword evidence="3" id="KW-1185">Reference proteome</keyword>
<dbReference type="AlphaFoldDB" id="A0A183UVE7"/>
<dbReference type="InterPro" id="IPR035078">
    <property type="entry name" value="PEP_carboxykinase_GTP_N"/>
</dbReference>
<dbReference type="GO" id="GO:0042594">
    <property type="term" value="P:response to starvation"/>
    <property type="evidence" value="ECO:0007669"/>
    <property type="project" value="TreeGrafter"/>
</dbReference>
<dbReference type="GO" id="GO:0030145">
    <property type="term" value="F:manganese ion binding"/>
    <property type="evidence" value="ECO:0007669"/>
    <property type="project" value="TreeGrafter"/>
</dbReference>
<accession>A0A183UVE7</accession>
<evidence type="ECO:0000313" key="2">
    <source>
        <dbReference type="EMBL" id="VDM43788.1"/>
    </source>
</evidence>
<dbReference type="InterPro" id="IPR008209">
    <property type="entry name" value="PEP_carboxykinase_GTP"/>
</dbReference>